<gene>
    <name evidence="1" type="ORF">LEMA_P111880.1</name>
</gene>
<dbReference type="EMBL" id="FP929128">
    <property type="protein sequence ID" value="CBX96269.1"/>
    <property type="molecule type" value="Genomic_DNA"/>
</dbReference>
<dbReference type="Proteomes" id="UP000002668">
    <property type="component" value="Genome"/>
</dbReference>
<dbReference type="eggNOG" id="ENOG502T3FS">
    <property type="taxonomic scope" value="Eukaryota"/>
</dbReference>
<organism evidence="2">
    <name type="scientific">Leptosphaeria maculans (strain JN3 / isolate v23.1.3 / race Av1-4-5-6-7-8)</name>
    <name type="common">Blackleg fungus</name>
    <name type="synonym">Phoma lingam</name>
    <dbReference type="NCBI Taxonomy" id="985895"/>
    <lineage>
        <taxon>Eukaryota</taxon>
        <taxon>Fungi</taxon>
        <taxon>Dikarya</taxon>
        <taxon>Ascomycota</taxon>
        <taxon>Pezizomycotina</taxon>
        <taxon>Dothideomycetes</taxon>
        <taxon>Pleosporomycetidae</taxon>
        <taxon>Pleosporales</taxon>
        <taxon>Pleosporineae</taxon>
        <taxon>Leptosphaeriaceae</taxon>
        <taxon>Plenodomus</taxon>
        <taxon>Plenodomus lingam/Leptosphaeria maculans species complex</taxon>
    </lineage>
</organism>
<name>E4ZY24_LEPMJ</name>
<dbReference type="VEuPathDB" id="FungiDB:LEMA_P111880.1"/>
<dbReference type="OrthoDB" id="3795413at2759"/>
<protein>
    <submittedName>
        <fullName evidence="1">Uncharacterized protein</fullName>
    </submittedName>
</protein>
<keyword evidence="2" id="KW-1185">Reference proteome</keyword>
<evidence type="ECO:0000313" key="2">
    <source>
        <dbReference type="Proteomes" id="UP000002668"/>
    </source>
</evidence>
<dbReference type="HOGENOM" id="CLU_060557_0_0_1"/>
<reference evidence="2" key="1">
    <citation type="journal article" date="2011" name="Nat. Commun.">
        <title>Effector diversification within compartments of the Leptosphaeria maculans genome affected by Repeat-Induced Point mutations.</title>
        <authorList>
            <person name="Rouxel T."/>
            <person name="Grandaubert J."/>
            <person name="Hane J.K."/>
            <person name="Hoede C."/>
            <person name="van de Wouw A.P."/>
            <person name="Couloux A."/>
            <person name="Dominguez V."/>
            <person name="Anthouard V."/>
            <person name="Bally P."/>
            <person name="Bourras S."/>
            <person name="Cozijnsen A.J."/>
            <person name="Ciuffetti L.M."/>
            <person name="Degrave A."/>
            <person name="Dilmaghani A."/>
            <person name="Duret L."/>
            <person name="Fudal I."/>
            <person name="Goodwin S.B."/>
            <person name="Gout L."/>
            <person name="Glaser N."/>
            <person name="Linglin J."/>
            <person name="Kema G.H.J."/>
            <person name="Lapalu N."/>
            <person name="Lawrence C.B."/>
            <person name="May K."/>
            <person name="Meyer M."/>
            <person name="Ollivier B."/>
            <person name="Poulain J."/>
            <person name="Schoch C.L."/>
            <person name="Simon A."/>
            <person name="Spatafora J.W."/>
            <person name="Stachowiak A."/>
            <person name="Turgeon B.G."/>
            <person name="Tyler B.M."/>
            <person name="Vincent D."/>
            <person name="Weissenbach J."/>
            <person name="Amselem J."/>
            <person name="Quesneville H."/>
            <person name="Oliver R.P."/>
            <person name="Wincker P."/>
            <person name="Balesdent M.-H."/>
            <person name="Howlett B.J."/>
        </authorList>
    </citation>
    <scope>NUCLEOTIDE SEQUENCE [LARGE SCALE GENOMIC DNA]</scope>
    <source>
        <strain evidence="2">JN3 / isolate v23.1.3 / race Av1-4-5-6-7-8</strain>
    </source>
</reference>
<sequence length="311" mass="35959">MGKHSLDSLGSGPVNRVPGIVAAFGASEKFPHSMDDILFFVFGTLLLKEWTSHFSSELTAAKKSSLDNKIKSAEQDIKRLAQAECLALTAKVITKLPREIRDMIYHHLSTRKNERIDREHSRATLDPLSKLYSYNHARWKASHFPEHYWNSDYVGAMFFHELIENYYHTSNFIFSDDPGVMTRFLNTNEFSMPCLPKVLISNVEIHLNAISYDRGSFRAYMFGVPKAPERLQEQLEPLFELKHGAKICIHFLTDTQEERHREEHFQAGLETLFSSVQRAKLKGYHIKFVVDRTHTFDLEEDLKSEWANIHG</sequence>
<evidence type="ECO:0000313" key="1">
    <source>
        <dbReference type="EMBL" id="CBX96269.1"/>
    </source>
</evidence>
<accession>E4ZY24</accession>
<dbReference type="AlphaFoldDB" id="E4ZY24"/>
<proteinExistence type="predicted"/>
<dbReference type="OMA" id="HFPEHYW"/>
<dbReference type="InParanoid" id="E4ZY24"/>